<keyword evidence="3" id="KW-1185">Reference proteome</keyword>
<gene>
    <name evidence="2" type="ORF">FTJAE_12950</name>
</gene>
<feature type="compositionally biased region" description="Basic and acidic residues" evidence="1">
    <location>
        <begin position="62"/>
        <end position="71"/>
    </location>
</feature>
<accession>A0A8H5VC03</accession>
<sequence length="150" mass="16750">MASATTSTQELHVAQPQRFPSGTLHLASDYGLHVTNAQDEETKASSAASSTPRTWDIQPAEFDRTVNDHPWDTSAPQRADWTDGWREIPPIRPPNRELDLTLRAQSFPYNVGARVMLTGCWAQSLVAKLWLNTVQRIVPYYGDTPIGGKF</sequence>
<evidence type="ECO:0000256" key="1">
    <source>
        <dbReference type="SAM" id="MobiDB-lite"/>
    </source>
</evidence>
<dbReference type="OrthoDB" id="5201563at2759"/>
<dbReference type="RefSeq" id="XP_037200021.1">
    <property type="nucleotide sequence ID" value="XM_037346043.1"/>
</dbReference>
<feature type="region of interest" description="Disordered" evidence="1">
    <location>
        <begin position="1"/>
        <end position="20"/>
    </location>
</feature>
<evidence type="ECO:0000313" key="3">
    <source>
        <dbReference type="Proteomes" id="UP000530670"/>
    </source>
</evidence>
<dbReference type="AlphaFoldDB" id="A0A8H5VC03"/>
<comment type="caution">
    <text evidence="2">The sequence shown here is derived from an EMBL/GenBank/DDBJ whole genome shotgun (WGS) entry which is preliminary data.</text>
</comment>
<dbReference type="GeneID" id="59298313"/>
<reference evidence="2 3" key="1">
    <citation type="submission" date="2020-05" db="EMBL/GenBank/DDBJ databases">
        <title>Identification and distribution of gene clusters putatively required for synthesis of sphingolipid metabolism inhibitors in phylogenetically diverse species of the filamentous fungus Fusarium.</title>
        <authorList>
            <person name="Kim H.-S."/>
            <person name="Busman M."/>
            <person name="Brown D.W."/>
            <person name="Divon H."/>
            <person name="Uhlig S."/>
            <person name="Proctor R.H."/>
        </authorList>
    </citation>
    <scope>NUCLEOTIDE SEQUENCE [LARGE SCALE GENOMIC DNA]</scope>
    <source>
        <strain evidence="2 3">NRRL 66243</strain>
    </source>
</reference>
<dbReference type="Proteomes" id="UP000530670">
    <property type="component" value="Unassembled WGS sequence"/>
</dbReference>
<organism evidence="2 3">
    <name type="scientific">Fusarium tjaetaba</name>
    <dbReference type="NCBI Taxonomy" id="1567544"/>
    <lineage>
        <taxon>Eukaryota</taxon>
        <taxon>Fungi</taxon>
        <taxon>Dikarya</taxon>
        <taxon>Ascomycota</taxon>
        <taxon>Pezizomycotina</taxon>
        <taxon>Sordariomycetes</taxon>
        <taxon>Hypocreomycetidae</taxon>
        <taxon>Hypocreales</taxon>
        <taxon>Nectriaceae</taxon>
        <taxon>Fusarium</taxon>
        <taxon>Fusarium fujikuroi species complex</taxon>
    </lineage>
</organism>
<protein>
    <submittedName>
        <fullName evidence="2">Uncharacterized protein</fullName>
    </submittedName>
</protein>
<feature type="compositionally biased region" description="Polar residues" evidence="1">
    <location>
        <begin position="1"/>
        <end position="10"/>
    </location>
</feature>
<evidence type="ECO:0000313" key="2">
    <source>
        <dbReference type="EMBL" id="KAF5616475.1"/>
    </source>
</evidence>
<dbReference type="EMBL" id="JAAQRI010000371">
    <property type="protein sequence ID" value="KAF5616475.1"/>
    <property type="molecule type" value="Genomic_DNA"/>
</dbReference>
<name>A0A8H5VC03_9HYPO</name>
<proteinExistence type="predicted"/>
<feature type="region of interest" description="Disordered" evidence="1">
    <location>
        <begin position="62"/>
        <end position="86"/>
    </location>
</feature>